<dbReference type="STRING" id="5098.A0A507QW91"/>
<dbReference type="Proteomes" id="UP000319663">
    <property type="component" value="Unassembled WGS sequence"/>
</dbReference>
<accession>A0A507QW91</accession>
<feature type="compositionally biased region" description="Basic and acidic residues" evidence="1">
    <location>
        <begin position="204"/>
        <end position="218"/>
    </location>
</feature>
<feature type="region of interest" description="Disordered" evidence="1">
    <location>
        <begin position="168"/>
        <end position="222"/>
    </location>
</feature>
<evidence type="ECO:0000256" key="1">
    <source>
        <dbReference type="SAM" id="MobiDB-lite"/>
    </source>
</evidence>
<keyword evidence="3" id="KW-1185">Reference proteome</keyword>
<dbReference type="AlphaFoldDB" id="A0A507QW91"/>
<comment type="caution">
    <text evidence="2">The sequence shown here is derived from an EMBL/GenBank/DDBJ whole genome shotgun (WGS) entry which is preliminary data.</text>
</comment>
<organism evidence="2 3">
    <name type="scientific">Monascus purpureus</name>
    <name type="common">Red mold</name>
    <name type="synonym">Monascus anka</name>
    <dbReference type="NCBI Taxonomy" id="5098"/>
    <lineage>
        <taxon>Eukaryota</taxon>
        <taxon>Fungi</taxon>
        <taxon>Dikarya</taxon>
        <taxon>Ascomycota</taxon>
        <taxon>Pezizomycotina</taxon>
        <taxon>Eurotiomycetes</taxon>
        <taxon>Eurotiomycetidae</taxon>
        <taxon>Eurotiales</taxon>
        <taxon>Aspergillaceae</taxon>
        <taxon>Monascus</taxon>
    </lineage>
</organism>
<dbReference type="OrthoDB" id="5357075at2759"/>
<proteinExistence type="predicted"/>
<protein>
    <submittedName>
        <fullName evidence="2">Uncharacterized protein</fullName>
    </submittedName>
</protein>
<dbReference type="EMBL" id="VIFY01000077">
    <property type="protein sequence ID" value="TQB71675.1"/>
    <property type="molecule type" value="Genomic_DNA"/>
</dbReference>
<evidence type="ECO:0000313" key="2">
    <source>
        <dbReference type="EMBL" id="TQB71675.1"/>
    </source>
</evidence>
<evidence type="ECO:0000313" key="3">
    <source>
        <dbReference type="Proteomes" id="UP000319663"/>
    </source>
</evidence>
<gene>
    <name evidence="2" type="ORF">MPDQ_007390</name>
</gene>
<reference evidence="2 3" key="1">
    <citation type="submission" date="2019-06" db="EMBL/GenBank/DDBJ databases">
        <title>Wine fermentation using esterase from Monascus purpureus.</title>
        <authorList>
            <person name="Geng C."/>
            <person name="Zhang Y."/>
        </authorList>
    </citation>
    <scope>NUCLEOTIDE SEQUENCE [LARGE SCALE GENOMIC DNA]</scope>
    <source>
        <strain evidence="2">HQ1</strain>
    </source>
</reference>
<sequence>MSSSIRHQCRYSRHIIGGRPTSLAALEENSQCNQCCLSITESTSMQDDLAILFTKHMNIEALTPTAGQQFSTASPSKPLSIPYSISQHYHHSSHLAPQATAASRSPHGVLQFGSGQPVLTISDILRSHNIDPLRFTPSQLALFENAGDEQRSRLIQIWQLFLEGGANSSPGNAGEGGSGGFKQPMEPRGSSGFMEQFWQPSQPHPEDLEMQDSHRQGDNDDTQQYAEPYMASGYENTISQKGYDHSGTNTEPEFAMFGSANLPNEPTSGFPYSVSTDPVYQSQRWWEFA</sequence>
<name>A0A507QW91_MONPU</name>